<evidence type="ECO:0000313" key="1">
    <source>
        <dbReference type="EMBL" id="CAH3116766.1"/>
    </source>
</evidence>
<dbReference type="EMBL" id="CALNXJ010000015">
    <property type="protein sequence ID" value="CAH3116766.1"/>
    <property type="molecule type" value="Genomic_DNA"/>
</dbReference>
<reference evidence="1 2" key="1">
    <citation type="submission" date="2022-05" db="EMBL/GenBank/DDBJ databases">
        <authorList>
            <consortium name="Genoscope - CEA"/>
            <person name="William W."/>
        </authorList>
    </citation>
    <scope>NUCLEOTIDE SEQUENCE [LARGE SCALE GENOMIC DNA]</scope>
</reference>
<sequence>MSALECVPIKVTKELFEVNVFGALRLIQAVLPSMKARETSDWSQESVDLTTLDAKTKSLMEAVNEYFGKILGETMQSSEEIAQVVQEIILGQKKSLRLQTNVKYGPGEVAAKLADPTGDALISIVAKRYFNE</sequence>
<gene>
    <name evidence="1" type="ORF">PMEA_00006605</name>
</gene>
<proteinExistence type="predicted"/>
<accession>A0AAU9WKM9</accession>
<keyword evidence="2" id="KW-1185">Reference proteome</keyword>
<dbReference type="AlphaFoldDB" id="A0AAU9WKM9"/>
<name>A0AAU9WKM9_9CNID</name>
<organism evidence="1 2">
    <name type="scientific">Pocillopora meandrina</name>
    <dbReference type="NCBI Taxonomy" id="46732"/>
    <lineage>
        <taxon>Eukaryota</taxon>
        <taxon>Metazoa</taxon>
        <taxon>Cnidaria</taxon>
        <taxon>Anthozoa</taxon>
        <taxon>Hexacorallia</taxon>
        <taxon>Scleractinia</taxon>
        <taxon>Astrocoeniina</taxon>
        <taxon>Pocilloporidae</taxon>
        <taxon>Pocillopora</taxon>
    </lineage>
</organism>
<evidence type="ECO:0000313" key="2">
    <source>
        <dbReference type="Proteomes" id="UP001159428"/>
    </source>
</evidence>
<dbReference type="Proteomes" id="UP001159428">
    <property type="component" value="Unassembled WGS sequence"/>
</dbReference>
<protein>
    <submittedName>
        <fullName evidence="1">Uncharacterized protein</fullName>
    </submittedName>
</protein>
<comment type="caution">
    <text evidence="1">The sequence shown here is derived from an EMBL/GenBank/DDBJ whole genome shotgun (WGS) entry which is preliminary data.</text>
</comment>